<evidence type="ECO:0000313" key="2">
    <source>
        <dbReference type="Ensembl" id="ENSSLDP00000018084.1"/>
    </source>
</evidence>
<dbReference type="InterPro" id="IPR011029">
    <property type="entry name" value="DEATH-like_dom_sf"/>
</dbReference>
<dbReference type="SMART" id="SM01289">
    <property type="entry name" value="PYRIN"/>
    <property type="match status" value="1"/>
</dbReference>
<dbReference type="SUPFAM" id="SSF47986">
    <property type="entry name" value="DEATH domain"/>
    <property type="match status" value="1"/>
</dbReference>
<name>A0A3B4XJB0_SERLL</name>
<dbReference type="GeneTree" id="ENSGT00980000198678"/>
<reference evidence="2" key="1">
    <citation type="submission" date="2025-08" db="UniProtKB">
        <authorList>
            <consortium name="Ensembl"/>
        </authorList>
    </citation>
    <scope>IDENTIFICATION</scope>
</reference>
<dbReference type="CDD" id="cd08321">
    <property type="entry name" value="Pyrin_ASC-like"/>
    <property type="match status" value="1"/>
</dbReference>
<evidence type="ECO:0000313" key="3">
    <source>
        <dbReference type="Proteomes" id="UP000261360"/>
    </source>
</evidence>
<dbReference type="InterPro" id="IPR004020">
    <property type="entry name" value="DAPIN"/>
</dbReference>
<reference evidence="2" key="2">
    <citation type="submission" date="2025-09" db="UniProtKB">
        <authorList>
            <consortium name="Ensembl"/>
        </authorList>
    </citation>
    <scope>IDENTIFICATION</scope>
</reference>
<proteinExistence type="predicted"/>
<feature type="domain" description="Pyrin" evidence="1">
    <location>
        <begin position="1"/>
        <end position="60"/>
    </location>
</feature>
<evidence type="ECO:0000259" key="1">
    <source>
        <dbReference type="PROSITE" id="PS50824"/>
    </source>
</evidence>
<dbReference type="AlphaFoldDB" id="A0A3B4XJB0"/>
<accession>A0A3B4XJB0</accession>
<dbReference type="PROSITE" id="PS50824">
    <property type="entry name" value="DAPIN"/>
    <property type="match status" value="1"/>
</dbReference>
<protein>
    <recommendedName>
        <fullName evidence="1">Pyrin domain-containing protein</fullName>
    </recommendedName>
</protein>
<dbReference type="Pfam" id="PF02758">
    <property type="entry name" value="PYRIN"/>
    <property type="match status" value="1"/>
</dbReference>
<organism evidence="2 3">
    <name type="scientific">Seriola lalandi dorsalis</name>
    <dbReference type="NCBI Taxonomy" id="1841481"/>
    <lineage>
        <taxon>Eukaryota</taxon>
        <taxon>Metazoa</taxon>
        <taxon>Chordata</taxon>
        <taxon>Craniata</taxon>
        <taxon>Vertebrata</taxon>
        <taxon>Euteleostomi</taxon>
        <taxon>Actinopterygii</taxon>
        <taxon>Neopterygii</taxon>
        <taxon>Teleostei</taxon>
        <taxon>Neoteleostei</taxon>
        <taxon>Acanthomorphata</taxon>
        <taxon>Carangaria</taxon>
        <taxon>Carangiformes</taxon>
        <taxon>Carangidae</taxon>
        <taxon>Seriola</taxon>
    </lineage>
</organism>
<dbReference type="Proteomes" id="UP000261360">
    <property type="component" value="Unplaced"/>
</dbReference>
<dbReference type="Gene3D" id="1.10.533.10">
    <property type="entry name" value="Death Domain, Fas"/>
    <property type="match status" value="1"/>
</dbReference>
<keyword evidence="3" id="KW-1185">Reference proteome</keyword>
<dbReference type="Ensembl" id="ENSSLDT00000018700.1">
    <property type="protein sequence ID" value="ENSSLDP00000018084.1"/>
    <property type="gene ID" value="ENSSLDG00000014243.1"/>
</dbReference>
<sequence>MATPKQFLLMTLEDLGAEDFKHFKWFLQQKEVLEGFPSIPRTQLENADRMDTVDLMVQTYCINTIKVTRMVLVKMNQNDLVEHFTDIISVPTGKLWRDLKWDVTEISRSYQSKEGGLV</sequence>